<evidence type="ECO:0000313" key="3">
    <source>
        <dbReference type="EMBL" id="WWM68567.1"/>
    </source>
</evidence>
<evidence type="ECO:0000256" key="1">
    <source>
        <dbReference type="SAM" id="MobiDB-lite"/>
    </source>
</evidence>
<reference evidence="3 4" key="1">
    <citation type="submission" date="2024-02" db="EMBL/GenBank/DDBJ databases">
        <title>The whole genome sequence of Pseudomonas benzopyrenica MLY92.</title>
        <authorList>
            <person name="Liu Y."/>
        </authorList>
    </citation>
    <scope>NUCLEOTIDE SEQUENCE [LARGE SCALE GENOMIC DNA]</scope>
    <source>
        <strain evidence="3 4">MLY92</strain>
    </source>
</reference>
<name>A0ABZ2FYA2_9PSED</name>
<organism evidence="3 4">
    <name type="scientific">Pseudomonas benzopyrenica</name>
    <dbReference type="NCBI Taxonomy" id="2993566"/>
    <lineage>
        <taxon>Bacteria</taxon>
        <taxon>Pseudomonadati</taxon>
        <taxon>Pseudomonadota</taxon>
        <taxon>Gammaproteobacteria</taxon>
        <taxon>Pseudomonadales</taxon>
        <taxon>Pseudomonadaceae</taxon>
        <taxon>Pseudomonas</taxon>
    </lineage>
</organism>
<evidence type="ECO:0000259" key="2">
    <source>
        <dbReference type="Pfam" id="PF17948"/>
    </source>
</evidence>
<feature type="domain" description="DnaT DNA-binding" evidence="2">
    <location>
        <begin position="179"/>
        <end position="248"/>
    </location>
</feature>
<feature type="region of interest" description="Disordered" evidence="1">
    <location>
        <begin position="101"/>
        <end position="141"/>
    </location>
</feature>
<feature type="compositionally biased region" description="Polar residues" evidence="1">
    <location>
        <begin position="153"/>
        <end position="162"/>
    </location>
</feature>
<dbReference type="Proteomes" id="UP001372714">
    <property type="component" value="Chromosome"/>
</dbReference>
<accession>A0ABZ2FYA2</accession>
<protein>
    <submittedName>
        <fullName evidence="3">DnaT-like ssDNA-binding domain-containing protein</fullName>
    </submittedName>
</protein>
<dbReference type="Gene3D" id="1.10.8.1180">
    <property type="match status" value="1"/>
</dbReference>
<evidence type="ECO:0000313" key="4">
    <source>
        <dbReference type="Proteomes" id="UP001372714"/>
    </source>
</evidence>
<dbReference type="InterPro" id="IPR040480">
    <property type="entry name" value="DnaT_DNA_bind"/>
</dbReference>
<dbReference type="Pfam" id="PF17948">
    <property type="entry name" value="DnaT"/>
    <property type="match status" value="1"/>
</dbReference>
<proteinExistence type="predicted"/>
<feature type="compositionally biased region" description="Basic and acidic residues" evidence="1">
    <location>
        <begin position="271"/>
        <end position="284"/>
    </location>
</feature>
<gene>
    <name evidence="3" type="ORF">V6W80_09960</name>
</gene>
<dbReference type="EMBL" id="CP145723">
    <property type="protein sequence ID" value="WWM68567.1"/>
    <property type="molecule type" value="Genomic_DNA"/>
</dbReference>
<feature type="region of interest" description="Disordered" evidence="1">
    <location>
        <begin position="240"/>
        <end position="313"/>
    </location>
</feature>
<sequence>MTAVLVNDDEWALFAGEPAELLKLYVALKRRMDFASGIAGLQTKINEIVLREGFTVDPIPGRPAPKTITREQYRSAVRRMEKIGAVKVIGPLVFEFPHARTDQSAQKSYNRATTELQPGQQPNNNQPEPSNGAGSSKEEGGAATGLFFEQPASSNLLPESGNTPPPSPRACATDSRTRFAMTADWEPNPQTFKATLTMNAMAGVQIHPDQLLEFRSFWIANPDEHRTQARWEHALAQHLKREHRHAQADPGRTQAQAGAHAGRQRSLSAVDRVRQGIADRKAREAAAGAAGQALDEDGGDVRPPLDVEFWRES</sequence>
<dbReference type="RefSeq" id="WP_338546844.1">
    <property type="nucleotide sequence ID" value="NZ_CP145723.1"/>
</dbReference>
<feature type="region of interest" description="Disordered" evidence="1">
    <location>
        <begin position="153"/>
        <end position="174"/>
    </location>
</feature>
<feature type="compositionally biased region" description="Low complexity" evidence="1">
    <location>
        <begin position="251"/>
        <end position="265"/>
    </location>
</feature>
<feature type="compositionally biased region" description="Polar residues" evidence="1">
    <location>
        <begin position="102"/>
        <end position="116"/>
    </location>
</feature>
<feature type="compositionally biased region" description="Basic and acidic residues" evidence="1">
    <location>
        <begin position="299"/>
        <end position="313"/>
    </location>
</feature>
<feature type="compositionally biased region" description="Low complexity" evidence="1">
    <location>
        <begin position="117"/>
        <end position="135"/>
    </location>
</feature>
<keyword evidence="4" id="KW-1185">Reference proteome</keyword>